<evidence type="ECO:0000256" key="3">
    <source>
        <dbReference type="ARBA" id="ARBA00023125"/>
    </source>
</evidence>
<evidence type="ECO:0000313" key="7">
    <source>
        <dbReference type="EMBL" id="MBE9214271.1"/>
    </source>
</evidence>
<evidence type="ECO:0000256" key="4">
    <source>
        <dbReference type="ARBA" id="ARBA00023172"/>
    </source>
</evidence>
<feature type="domain" description="Cas12f1-like TNB" evidence="6">
    <location>
        <begin position="334"/>
        <end position="409"/>
    </location>
</feature>
<protein>
    <submittedName>
        <fullName evidence="7">Transposase</fullName>
    </submittedName>
</protein>
<dbReference type="Pfam" id="PF01385">
    <property type="entry name" value="OrfB_IS605"/>
    <property type="match status" value="1"/>
</dbReference>
<comment type="caution">
    <text evidence="7">The sequence shown here is derived from an EMBL/GenBank/DDBJ whole genome shotgun (WGS) entry which is preliminary data.</text>
</comment>
<dbReference type="Pfam" id="PF07282">
    <property type="entry name" value="Cas12f1-like_TNB"/>
    <property type="match status" value="1"/>
</dbReference>
<keyword evidence="8" id="KW-1185">Reference proteome</keyword>
<name>A0A8J7FIC4_9CYAN</name>
<feature type="domain" description="Probable transposase IS891/IS1136/IS1341" evidence="5">
    <location>
        <begin position="211"/>
        <end position="308"/>
    </location>
</feature>
<comment type="similarity">
    <text evidence="1">In the C-terminal section; belongs to the transposase 35 family.</text>
</comment>
<dbReference type="NCBIfam" id="NF040570">
    <property type="entry name" value="guided_TnpB"/>
    <property type="match status" value="1"/>
</dbReference>
<dbReference type="GO" id="GO:0006310">
    <property type="term" value="P:DNA recombination"/>
    <property type="evidence" value="ECO:0007669"/>
    <property type="project" value="UniProtKB-KW"/>
</dbReference>
<dbReference type="InterPro" id="IPR001959">
    <property type="entry name" value="Transposase"/>
</dbReference>
<proteinExistence type="inferred from homology"/>
<accession>A0A8J7FIC4</accession>
<evidence type="ECO:0000259" key="5">
    <source>
        <dbReference type="Pfam" id="PF01385"/>
    </source>
</evidence>
<gene>
    <name evidence="7" type="ORF">IQ247_16615</name>
</gene>
<dbReference type="RefSeq" id="WP_193921885.1">
    <property type="nucleotide sequence ID" value="NZ_JADEWL010000055.1"/>
</dbReference>
<dbReference type="EMBL" id="JADEWL010000055">
    <property type="protein sequence ID" value="MBE9214271.1"/>
    <property type="molecule type" value="Genomic_DNA"/>
</dbReference>
<evidence type="ECO:0000256" key="2">
    <source>
        <dbReference type="ARBA" id="ARBA00022578"/>
    </source>
</evidence>
<keyword evidence="2" id="KW-0815">Transposition</keyword>
<keyword evidence="4" id="KW-0233">DNA recombination</keyword>
<evidence type="ECO:0000259" key="6">
    <source>
        <dbReference type="Pfam" id="PF07282"/>
    </source>
</evidence>
<dbReference type="InterPro" id="IPR010095">
    <property type="entry name" value="Cas12f1-like_TNB"/>
</dbReference>
<evidence type="ECO:0000313" key="8">
    <source>
        <dbReference type="Proteomes" id="UP000620559"/>
    </source>
</evidence>
<keyword evidence="3" id="KW-0238">DNA-binding</keyword>
<evidence type="ECO:0000256" key="1">
    <source>
        <dbReference type="ARBA" id="ARBA00008761"/>
    </source>
</evidence>
<organism evidence="7 8">
    <name type="scientific">Plectonema cf. radiosum LEGE 06105</name>
    <dbReference type="NCBI Taxonomy" id="945769"/>
    <lineage>
        <taxon>Bacteria</taxon>
        <taxon>Bacillati</taxon>
        <taxon>Cyanobacteriota</taxon>
        <taxon>Cyanophyceae</taxon>
        <taxon>Oscillatoriophycideae</taxon>
        <taxon>Oscillatoriales</taxon>
        <taxon>Microcoleaceae</taxon>
        <taxon>Plectonema</taxon>
    </lineage>
</organism>
<dbReference type="GO" id="GO:0003677">
    <property type="term" value="F:DNA binding"/>
    <property type="evidence" value="ECO:0007669"/>
    <property type="project" value="UniProtKB-KW"/>
</dbReference>
<sequence length="470" mass="54387">MYKTIPIKAKFTDEEKAFWVDQCEHSNSLYNSAIYLARQNHYAMLLERKAYTTYWCGDELRSGWKTYKLETNYYQLDKQLKTCIHYFSLAAQAAQQTLKLVGESITSYNKLVDKYYLGDGSRPSIPKYRKSGGLFALTFPKQGLTYRDGYIYPSISKATKPELIRSIKLILPEFISFDWIKEVIIRPSRGEFWVDWVIDDGKQPIINDKSLNYNHAISIDHGVKFWLSAVTTLGKSFIVESPQLKTALHKYRNQVQQHKKNKPGRYWDDYLDRITAKRNLQVRDAVNKAARFIINKCLKDGIGNLVIGWNQGNKNNINIGRNNNYEVVSMPTKRLIDRLRQLCEEYGVRFHVTTEEYTSKASFIDSDELHQYGAKPTEWKPSGKRINRDVYCTKDGLLIHADLNAASNILRKVADRIFSNSGIAKLAFEIIKRGALTHPKRYDIFINLKRSYRKQITSRSVSLDHGVTTA</sequence>
<reference evidence="7" key="1">
    <citation type="submission" date="2020-10" db="EMBL/GenBank/DDBJ databases">
        <authorList>
            <person name="Castelo-Branco R."/>
            <person name="Eusebio N."/>
            <person name="Adriana R."/>
            <person name="Vieira A."/>
            <person name="Brugerolle De Fraissinette N."/>
            <person name="Rezende De Castro R."/>
            <person name="Schneider M.P."/>
            <person name="Vasconcelos V."/>
            <person name="Leao P.N."/>
        </authorList>
    </citation>
    <scope>NUCLEOTIDE SEQUENCE</scope>
    <source>
        <strain evidence="7">LEGE 06105</strain>
    </source>
</reference>
<dbReference type="AlphaFoldDB" id="A0A8J7FIC4"/>
<dbReference type="GO" id="GO:0032196">
    <property type="term" value="P:transposition"/>
    <property type="evidence" value="ECO:0007669"/>
    <property type="project" value="UniProtKB-KW"/>
</dbReference>
<dbReference type="Proteomes" id="UP000620559">
    <property type="component" value="Unassembled WGS sequence"/>
</dbReference>